<dbReference type="Pfam" id="PF02469">
    <property type="entry name" value="Fasciclin"/>
    <property type="match status" value="1"/>
</dbReference>
<dbReference type="OrthoDB" id="894106at2"/>
<dbReference type="Gene3D" id="2.30.180.10">
    <property type="entry name" value="FAS1 domain"/>
    <property type="match status" value="1"/>
</dbReference>
<reference evidence="3 4" key="1">
    <citation type="submission" date="2015-01" db="EMBL/GenBank/DDBJ databases">
        <title>Rufibacter sp./DG31D/ whole genome sequencing.</title>
        <authorList>
            <person name="Kim M.K."/>
            <person name="Srinivasan S."/>
            <person name="Lee J.-J."/>
        </authorList>
    </citation>
    <scope>NUCLEOTIDE SEQUENCE [LARGE SCALE GENOMIC DNA]</scope>
    <source>
        <strain evidence="3 4">DG31D</strain>
    </source>
</reference>
<dbReference type="KEGG" id="ruf:TH63_17665"/>
<organism evidence="3 4">
    <name type="scientific">Rufibacter radiotolerans</name>
    <dbReference type="NCBI Taxonomy" id="1379910"/>
    <lineage>
        <taxon>Bacteria</taxon>
        <taxon>Pseudomonadati</taxon>
        <taxon>Bacteroidota</taxon>
        <taxon>Cytophagia</taxon>
        <taxon>Cytophagales</taxon>
        <taxon>Hymenobacteraceae</taxon>
        <taxon>Rufibacter</taxon>
    </lineage>
</organism>
<sequence length="169" mass="18314">MKKNFTYLKICLLLLVCTAVPIGTQAQVTVTGAAATAKMAHMTLAEGITHKQTLLLELVTKAGLMPLLSHSDPYTFFAPSEAALAAYKDASPEDLRAFLGQHLVASSITSEDLKDGTDIKNINGNNLRIYRKKGAILVDGVKLLESDQLYTNGVWHQLNGALQPPRPKL</sequence>
<feature type="domain" description="FAS1" evidence="2">
    <location>
        <begin position="39"/>
        <end position="162"/>
    </location>
</feature>
<dbReference type="PROSITE" id="PS50213">
    <property type="entry name" value="FAS1"/>
    <property type="match status" value="1"/>
</dbReference>
<name>A0A0H4VP08_9BACT</name>
<protein>
    <recommendedName>
        <fullName evidence="2">FAS1 domain-containing protein</fullName>
    </recommendedName>
</protein>
<keyword evidence="1" id="KW-0732">Signal</keyword>
<evidence type="ECO:0000313" key="4">
    <source>
        <dbReference type="Proteomes" id="UP000036458"/>
    </source>
</evidence>
<dbReference type="PANTHER" id="PTHR10900">
    <property type="entry name" value="PERIOSTIN-RELATED"/>
    <property type="match status" value="1"/>
</dbReference>
<dbReference type="PATRIC" id="fig|1379910.4.peg.3851"/>
<dbReference type="InterPro" id="IPR036378">
    <property type="entry name" value="FAS1_dom_sf"/>
</dbReference>
<dbReference type="SMART" id="SM00554">
    <property type="entry name" value="FAS1"/>
    <property type="match status" value="1"/>
</dbReference>
<evidence type="ECO:0000259" key="2">
    <source>
        <dbReference type="PROSITE" id="PS50213"/>
    </source>
</evidence>
<dbReference type="InterPro" id="IPR000782">
    <property type="entry name" value="FAS1_domain"/>
</dbReference>
<dbReference type="InterPro" id="IPR050904">
    <property type="entry name" value="Adhesion/Biosynth-related"/>
</dbReference>
<dbReference type="AlphaFoldDB" id="A0A0H4VP08"/>
<evidence type="ECO:0000313" key="3">
    <source>
        <dbReference type="EMBL" id="AKQ47053.1"/>
    </source>
</evidence>
<feature type="chain" id="PRO_5005211011" description="FAS1 domain-containing protein" evidence="1">
    <location>
        <begin position="27"/>
        <end position="169"/>
    </location>
</feature>
<proteinExistence type="predicted"/>
<dbReference type="EMBL" id="CP010777">
    <property type="protein sequence ID" value="AKQ47053.1"/>
    <property type="molecule type" value="Genomic_DNA"/>
</dbReference>
<dbReference type="RefSeq" id="WP_048922110.1">
    <property type="nucleotide sequence ID" value="NZ_CP010777.1"/>
</dbReference>
<gene>
    <name evidence="3" type="ORF">TH63_17665</name>
</gene>
<dbReference type="Proteomes" id="UP000036458">
    <property type="component" value="Chromosome"/>
</dbReference>
<evidence type="ECO:0000256" key="1">
    <source>
        <dbReference type="SAM" id="SignalP"/>
    </source>
</evidence>
<dbReference type="SUPFAM" id="SSF82153">
    <property type="entry name" value="FAS1 domain"/>
    <property type="match status" value="1"/>
</dbReference>
<feature type="signal peptide" evidence="1">
    <location>
        <begin position="1"/>
        <end position="26"/>
    </location>
</feature>
<accession>A0A0H4VP08</accession>
<keyword evidence="4" id="KW-1185">Reference proteome</keyword>
<dbReference type="STRING" id="1379910.TH63_17665"/>